<sequence>MIGGFNYHCSICNFHACVKCVDVAAAQEVVDTTLKNEALIKLKHKGHSQHALTLQLRRATFRCDACNTEDKDLYFAHIKCALNAEHHSTPSDGRGTLTLEEHVNDFMHFPMSDIFLDPLKWLHFGKMAQADDKKTTINHSSHEHSLILNVEPQGNNILNTDYNDAIEVCDGCVRPISLPYYNCKDGCSFILHKYCVELPLTLEHQLHSDHSLELVNADEYEEKYICNGCVCFGNRFAYRCETCKFYLDVNCAFLPNTIIHESHKHPLVQIINPLNCCMACEKLNAGISYACNVCNFQLDMFCAVGSPRFHAHRYCKGHEIPLTYPPVEDHPEDFYCDICEREMHPIHPLYHCQECKNSFHLQCINRLDILLNVKVEESMIVSYHKHPLTLVRRMKTPEYVCFYCNLDINGHLFLECQTGTCPFKICGQCHFSK</sequence>
<evidence type="ECO:0000313" key="2">
    <source>
        <dbReference type="Proteomes" id="UP001055879"/>
    </source>
</evidence>
<reference evidence="2" key="1">
    <citation type="journal article" date="2022" name="Mol. Ecol. Resour.">
        <title>The genomes of chicory, endive, great burdock and yacon provide insights into Asteraceae palaeo-polyploidization history and plant inulin production.</title>
        <authorList>
            <person name="Fan W."/>
            <person name="Wang S."/>
            <person name="Wang H."/>
            <person name="Wang A."/>
            <person name="Jiang F."/>
            <person name="Liu H."/>
            <person name="Zhao H."/>
            <person name="Xu D."/>
            <person name="Zhang Y."/>
        </authorList>
    </citation>
    <scope>NUCLEOTIDE SEQUENCE [LARGE SCALE GENOMIC DNA]</scope>
    <source>
        <strain evidence="2">cv. Niubang</strain>
    </source>
</reference>
<protein>
    <submittedName>
        <fullName evidence="1">Uncharacterized protein</fullName>
    </submittedName>
</protein>
<accession>A0ACB8Z207</accession>
<name>A0ACB8Z207_ARCLA</name>
<proteinExistence type="predicted"/>
<gene>
    <name evidence="1" type="ORF">L6452_31807</name>
</gene>
<comment type="caution">
    <text evidence="1">The sequence shown here is derived from an EMBL/GenBank/DDBJ whole genome shotgun (WGS) entry which is preliminary data.</text>
</comment>
<keyword evidence="2" id="KW-1185">Reference proteome</keyword>
<dbReference type="Proteomes" id="UP001055879">
    <property type="component" value="Linkage Group LG11"/>
</dbReference>
<evidence type="ECO:0000313" key="1">
    <source>
        <dbReference type="EMBL" id="KAI3692002.1"/>
    </source>
</evidence>
<dbReference type="EMBL" id="CM042057">
    <property type="protein sequence ID" value="KAI3692002.1"/>
    <property type="molecule type" value="Genomic_DNA"/>
</dbReference>
<reference evidence="1 2" key="2">
    <citation type="journal article" date="2022" name="Mol. Ecol. Resour.">
        <title>The genomes of chicory, endive, great burdock and yacon provide insights into Asteraceae paleo-polyploidization history and plant inulin production.</title>
        <authorList>
            <person name="Fan W."/>
            <person name="Wang S."/>
            <person name="Wang H."/>
            <person name="Wang A."/>
            <person name="Jiang F."/>
            <person name="Liu H."/>
            <person name="Zhao H."/>
            <person name="Xu D."/>
            <person name="Zhang Y."/>
        </authorList>
    </citation>
    <scope>NUCLEOTIDE SEQUENCE [LARGE SCALE GENOMIC DNA]</scope>
    <source>
        <strain evidence="2">cv. Niubang</strain>
    </source>
</reference>
<organism evidence="1 2">
    <name type="scientific">Arctium lappa</name>
    <name type="common">Greater burdock</name>
    <name type="synonym">Lappa major</name>
    <dbReference type="NCBI Taxonomy" id="4217"/>
    <lineage>
        <taxon>Eukaryota</taxon>
        <taxon>Viridiplantae</taxon>
        <taxon>Streptophyta</taxon>
        <taxon>Embryophyta</taxon>
        <taxon>Tracheophyta</taxon>
        <taxon>Spermatophyta</taxon>
        <taxon>Magnoliopsida</taxon>
        <taxon>eudicotyledons</taxon>
        <taxon>Gunneridae</taxon>
        <taxon>Pentapetalae</taxon>
        <taxon>asterids</taxon>
        <taxon>campanulids</taxon>
        <taxon>Asterales</taxon>
        <taxon>Asteraceae</taxon>
        <taxon>Carduoideae</taxon>
        <taxon>Cardueae</taxon>
        <taxon>Arctiinae</taxon>
        <taxon>Arctium</taxon>
    </lineage>
</organism>